<organism evidence="9 10">
    <name type="scientific">Roseateles puraquae</name>
    <dbReference type="NCBI Taxonomy" id="431059"/>
    <lineage>
        <taxon>Bacteria</taxon>
        <taxon>Pseudomonadati</taxon>
        <taxon>Pseudomonadota</taxon>
        <taxon>Betaproteobacteria</taxon>
        <taxon>Burkholderiales</taxon>
        <taxon>Sphaerotilaceae</taxon>
        <taxon>Roseateles</taxon>
    </lineage>
</organism>
<dbReference type="Proteomes" id="UP000197446">
    <property type="component" value="Unassembled WGS sequence"/>
</dbReference>
<dbReference type="PANTHER" id="PTHR23517:SF3">
    <property type="entry name" value="INTEGRAL MEMBRANE TRANSPORT PROTEIN"/>
    <property type="match status" value="1"/>
</dbReference>
<dbReference type="PROSITE" id="PS50850">
    <property type="entry name" value="MFS"/>
    <property type="match status" value="1"/>
</dbReference>
<comment type="subcellular location">
    <subcellularLocation>
        <location evidence="1">Cell membrane</location>
        <topology evidence="1">Multi-pass membrane protein</topology>
    </subcellularLocation>
</comment>
<evidence type="ECO:0000313" key="9">
    <source>
        <dbReference type="EMBL" id="OWQ99913.1"/>
    </source>
</evidence>
<sequence>MATLTSIPLANTSPGDLRRMQLAWLAAAVFVVSAGYGALMPLLPGWLRPLMTDNDPTSVSRHVGYLSGIYTAGVLVGAPLWGLLSDRFGRARVLLLGLLGYVASLVSLLQPTWAGVIGIYALRGATGFFVAAVVPMVPALVAEHTPPSARARRFAWLGAMSLLGFLFGPGLNAAADRLARLAAFGGGPAWSPAPLVIGLSAALGALMMLGLVLTLPSAPSSKVSEQPERDREVGGQSATLWLINGAVMFVLAGFELGIVLQGEQHPELSSRDISLMFAECSLVMLAINALLFFTGLLERADPRRVMGAGMVLAAAGLGMLARHANEAWMYLGVSFTAAGTGIVLPTVSYLAATSARHRLGVAMGGLAAAAGLGQTLGSAAMGWLFGAIAQDSFAWLALPLLVILAAVLIRSGWWPARLAPPPQSPSSTSTEFTP</sequence>
<accession>A0A254MZH4</accession>
<dbReference type="GO" id="GO:0005886">
    <property type="term" value="C:plasma membrane"/>
    <property type="evidence" value="ECO:0007669"/>
    <property type="project" value="UniProtKB-SubCell"/>
</dbReference>
<feature type="transmembrane region" description="Helical" evidence="7">
    <location>
        <begin position="327"/>
        <end position="352"/>
    </location>
</feature>
<evidence type="ECO:0000256" key="3">
    <source>
        <dbReference type="ARBA" id="ARBA00022475"/>
    </source>
</evidence>
<gene>
    <name evidence="9" type="ORF">CDO81_25795</name>
</gene>
<feature type="transmembrane region" description="Helical" evidence="7">
    <location>
        <begin position="154"/>
        <end position="175"/>
    </location>
</feature>
<feature type="transmembrane region" description="Helical" evidence="7">
    <location>
        <begin position="239"/>
        <end position="261"/>
    </location>
</feature>
<keyword evidence="5 7" id="KW-1133">Transmembrane helix</keyword>
<dbReference type="InterPro" id="IPR001958">
    <property type="entry name" value="Tet-R_TetA/multi-R_MdtG-like"/>
</dbReference>
<dbReference type="SUPFAM" id="SSF103473">
    <property type="entry name" value="MFS general substrate transporter"/>
    <property type="match status" value="1"/>
</dbReference>
<dbReference type="PRINTS" id="PR01035">
    <property type="entry name" value="TCRTETA"/>
</dbReference>
<protein>
    <submittedName>
        <fullName evidence="9">MFS transporter</fullName>
    </submittedName>
</protein>
<evidence type="ECO:0000256" key="4">
    <source>
        <dbReference type="ARBA" id="ARBA00022692"/>
    </source>
</evidence>
<feature type="transmembrane region" description="Helical" evidence="7">
    <location>
        <begin position="273"/>
        <end position="293"/>
    </location>
</feature>
<evidence type="ECO:0000256" key="5">
    <source>
        <dbReference type="ARBA" id="ARBA00022989"/>
    </source>
</evidence>
<feature type="domain" description="Major facilitator superfamily (MFS) profile" evidence="8">
    <location>
        <begin position="21"/>
        <end position="417"/>
    </location>
</feature>
<feature type="transmembrane region" description="Helical" evidence="7">
    <location>
        <begin position="195"/>
        <end position="218"/>
    </location>
</feature>
<dbReference type="InterPro" id="IPR011701">
    <property type="entry name" value="MFS"/>
</dbReference>
<keyword evidence="10" id="KW-1185">Reference proteome</keyword>
<feature type="transmembrane region" description="Helical" evidence="7">
    <location>
        <begin position="119"/>
        <end position="142"/>
    </location>
</feature>
<keyword evidence="6 7" id="KW-0472">Membrane</keyword>
<dbReference type="AlphaFoldDB" id="A0A254MZH4"/>
<dbReference type="InterPro" id="IPR050171">
    <property type="entry name" value="MFS_Transporters"/>
</dbReference>
<evidence type="ECO:0000256" key="7">
    <source>
        <dbReference type="SAM" id="Phobius"/>
    </source>
</evidence>
<dbReference type="RefSeq" id="WP_088486140.1">
    <property type="nucleotide sequence ID" value="NZ_NISI01000019.1"/>
</dbReference>
<dbReference type="EMBL" id="NISI01000019">
    <property type="protein sequence ID" value="OWQ99913.1"/>
    <property type="molecule type" value="Genomic_DNA"/>
</dbReference>
<keyword evidence="4 7" id="KW-0812">Transmembrane</keyword>
<feature type="transmembrane region" description="Helical" evidence="7">
    <location>
        <begin position="359"/>
        <end position="386"/>
    </location>
</feature>
<comment type="caution">
    <text evidence="9">The sequence shown here is derived from an EMBL/GenBank/DDBJ whole genome shotgun (WGS) entry which is preliminary data.</text>
</comment>
<proteinExistence type="predicted"/>
<evidence type="ECO:0000259" key="8">
    <source>
        <dbReference type="PROSITE" id="PS50850"/>
    </source>
</evidence>
<dbReference type="OrthoDB" id="65739at2"/>
<feature type="transmembrane region" description="Helical" evidence="7">
    <location>
        <begin position="63"/>
        <end position="81"/>
    </location>
</feature>
<evidence type="ECO:0000313" key="10">
    <source>
        <dbReference type="Proteomes" id="UP000197446"/>
    </source>
</evidence>
<feature type="transmembrane region" description="Helical" evidence="7">
    <location>
        <begin position="22"/>
        <end position="43"/>
    </location>
</feature>
<evidence type="ECO:0000256" key="2">
    <source>
        <dbReference type="ARBA" id="ARBA00022448"/>
    </source>
</evidence>
<evidence type="ECO:0000256" key="6">
    <source>
        <dbReference type="ARBA" id="ARBA00023136"/>
    </source>
</evidence>
<dbReference type="InterPro" id="IPR020846">
    <property type="entry name" value="MFS_dom"/>
</dbReference>
<feature type="transmembrane region" description="Helical" evidence="7">
    <location>
        <begin position="392"/>
        <end position="409"/>
    </location>
</feature>
<dbReference type="GO" id="GO:0022857">
    <property type="term" value="F:transmembrane transporter activity"/>
    <property type="evidence" value="ECO:0007669"/>
    <property type="project" value="InterPro"/>
</dbReference>
<dbReference type="Gene3D" id="1.20.1250.20">
    <property type="entry name" value="MFS general substrate transporter like domains"/>
    <property type="match status" value="1"/>
</dbReference>
<reference evidence="9 10" key="1">
    <citation type="journal article" date="2007" name="Int. J. Syst. Evol. Microbiol.">
        <title>Description of Pelomonas aquatica sp. nov. and Pelomonas puraquae sp. nov., isolated from industrial and haemodialysis water.</title>
        <authorList>
            <person name="Gomila M."/>
            <person name="Bowien B."/>
            <person name="Falsen E."/>
            <person name="Moore E.R."/>
            <person name="Lalucat J."/>
        </authorList>
    </citation>
    <scope>NUCLEOTIDE SEQUENCE [LARGE SCALE GENOMIC DNA]</scope>
    <source>
        <strain evidence="9 10">CCUG 52769</strain>
    </source>
</reference>
<keyword evidence="3" id="KW-1003">Cell membrane</keyword>
<dbReference type="InterPro" id="IPR036259">
    <property type="entry name" value="MFS_trans_sf"/>
</dbReference>
<name>A0A254MZH4_9BURK</name>
<dbReference type="PANTHER" id="PTHR23517">
    <property type="entry name" value="RESISTANCE PROTEIN MDTM, PUTATIVE-RELATED-RELATED"/>
    <property type="match status" value="1"/>
</dbReference>
<keyword evidence="2" id="KW-0813">Transport</keyword>
<feature type="transmembrane region" description="Helical" evidence="7">
    <location>
        <begin position="93"/>
        <end position="113"/>
    </location>
</feature>
<evidence type="ECO:0000256" key="1">
    <source>
        <dbReference type="ARBA" id="ARBA00004651"/>
    </source>
</evidence>
<dbReference type="Pfam" id="PF07690">
    <property type="entry name" value="MFS_1"/>
    <property type="match status" value="2"/>
</dbReference>